<protein>
    <recommendedName>
        <fullName evidence="4">Lipoprotein</fullName>
    </recommendedName>
</protein>
<evidence type="ECO:0000313" key="2">
    <source>
        <dbReference type="EMBL" id="MBS4104302.1"/>
    </source>
</evidence>
<comment type="caution">
    <text evidence="2">The sequence shown here is derived from an EMBL/GenBank/DDBJ whole genome shotgun (WGS) entry which is preliminary data.</text>
</comment>
<dbReference type="PROSITE" id="PS51257">
    <property type="entry name" value="PROKAR_LIPOPROTEIN"/>
    <property type="match status" value="1"/>
</dbReference>
<dbReference type="RefSeq" id="WP_212555361.1">
    <property type="nucleotide sequence ID" value="NZ_JAGXOE010000143.1"/>
</dbReference>
<proteinExistence type="predicted"/>
<evidence type="ECO:0000313" key="3">
    <source>
        <dbReference type="Proteomes" id="UP000676853"/>
    </source>
</evidence>
<organism evidence="2 3">
    <name type="scientific">Tsukamurella paurometabola</name>
    <name type="common">Corynebacterium paurometabolum</name>
    <dbReference type="NCBI Taxonomy" id="2061"/>
    <lineage>
        <taxon>Bacteria</taxon>
        <taxon>Bacillati</taxon>
        <taxon>Actinomycetota</taxon>
        <taxon>Actinomycetes</taxon>
        <taxon>Mycobacteriales</taxon>
        <taxon>Tsukamurellaceae</taxon>
        <taxon>Tsukamurella</taxon>
    </lineage>
</organism>
<dbReference type="EMBL" id="JAGXOE010000143">
    <property type="protein sequence ID" value="MBS4104302.1"/>
    <property type="molecule type" value="Genomic_DNA"/>
</dbReference>
<evidence type="ECO:0008006" key="4">
    <source>
        <dbReference type="Google" id="ProtNLM"/>
    </source>
</evidence>
<feature type="chain" id="PRO_5046858551" description="Lipoprotein" evidence="1">
    <location>
        <begin position="28"/>
        <end position="255"/>
    </location>
</feature>
<sequence length="255" mass="26487">MTTPWKRPLTTVALAAAVTLSVSSCHGTGNTPSGPSSSSADTLSISSLHLAIKKVGIGSTVEVPEMGTGGVAKVTALEAGERTDRRQWVRTRIVFGNGDTFEFKLYKHDEGSSVAPTIGDRLVIALVGVDGKEAGLGVLASGANTLDLNPASQQRKNALTQIRKGASRHVVAMGQQLDQDGVIYSADLNEANDGRSLEVFCGQSAGNNGLRATFEAYTGDAVSIPGIGTCKLTDYQSVRSSSKNGGSATIELNHP</sequence>
<evidence type="ECO:0000256" key="1">
    <source>
        <dbReference type="SAM" id="SignalP"/>
    </source>
</evidence>
<dbReference type="Proteomes" id="UP000676853">
    <property type="component" value="Unassembled WGS sequence"/>
</dbReference>
<name>A0ABS5NKY8_TSUPA</name>
<accession>A0ABS5NKY8</accession>
<keyword evidence="1" id="KW-0732">Signal</keyword>
<gene>
    <name evidence="2" type="ORF">KFZ73_24110</name>
</gene>
<reference evidence="2 3" key="1">
    <citation type="submission" date="2021-04" db="EMBL/GenBank/DDBJ databases">
        <title>Whole genome sequence analysis of a thiophenic sulfur metabolizing bacteria.</title>
        <authorList>
            <person name="Akhtar N."/>
            <person name="Akram J."/>
            <person name="Aslam A."/>
        </authorList>
    </citation>
    <scope>NUCLEOTIDE SEQUENCE [LARGE SCALE GENOMIC DNA]</scope>
    <source>
        <strain evidence="2 3">3OW</strain>
    </source>
</reference>
<keyword evidence="3" id="KW-1185">Reference proteome</keyword>
<feature type="signal peptide" evidence="1">
    <location>
        <begin position="1"/>
        <end position="27"/>
    </location>
</feature>